<dbReference type="Pfam" id="PF01052">
    <property type="entry name" value="FliMN_C"/>
    <property type="match status" value="1"/>
</dbReference>
<evidence type="ECO:0000259" key="12">
    <source>
        <dbReference type="Pfam" id="PF01052"/>
    </source>
</evidence>
<evidence type="ECO:0000256" key="9">
    <source>
        <dbReference type="ARBA" id="ARBA00025044"/>
    </source>
</evidence>
<evidence type="ECO:0000256" key="7">
    <source>
        <dbReference type="ARBA" id="ARBA00023136"/>
    </source>
</evidence>
<name>A0ABU4PQ01_9SPHN</name>
<comment type="similarity">
    <text evidence="1 11">Belongs to the FliM family.</text>
</comment>
<keyword evidence="6 11" id="KW-0283">Flagellar rotation</keyword>
<dbReference type="SUPFAM" id="SSF103039">
    <property type="entry name" value="CheC-like"/>
    <property type="match status" value="1"/>
</dbReference>
<comment type="function">
    <text evidence="9 11">FliM is one of three proteins (FliG, FliN, FliM) that forms the rotor-mounted switch complex (C ring), located at the base of the basal body. This complex interacts with the CheY and CheZ chemotaxis proteins, in addition to contacting components of the motor that determine the direction of flagellar rotation.</text>
</comment>
<dbReference type="PANTHER" id="PTHR30034:SF3">
    <property type="entry name" value="FLAGELLAR MOTOR SWITCH PROTEIN FLIM"/>
    <property type="match status" value="1"/>
</dbReference>
<evidence type="ECO:0000256" key="5">
    <source>
        <dbReference type="ARBA" id="ARBA00022519"/>
    </source>
</evidence>
<evidence type="ECO:0000256" key="6">
    <source>
        <dbReference type="ARBA" id="ARBA00022779"/>
    </source>
</evidence>
<dbReference type="Pfam" id="PF02154">
    <property type="entry name" value="FliM"/>
    <property type="match status" value="1"/>
</dbReference>
<keyword evidence="14" id="KW-1185">Reference proteome</keyword>
<dbReference type="InterPro" id="IPR036429">
    <property type="entry name" value="SpoA-like_sf"/>
</dbReference>
<sequence length="342" mass="37044">MSDDFEEFDLPDVPMGGAMLGDGTFDQAAIDAMFGDSGVPQEAKKGLRAVLESRVIAHERLPMLEVVCDRVVRAFSSSMRNLTSDAIEVSLEEVTSTRFGEFVGRVALPAMIGVFHIQEWENYGLVTVESGLIYAVVDALLGGRGGSAPVLIDGRAFTTIETKLVSRMLDLALSDFSEAFAPIEPITMGLERIETNPRFAAIAGNSNICAVATFRVDMDGRGGKFSMLLPYATLEPVREKLLQRFMGEKSGRDHIWEEHMVSEISKTDISLDVVLGEAAMSLDKLRSLAVGDVVNLAQSPDAPLELRCGGVPLGRAQIGQRSGKMAVRLITGISRNPYQECA</sequence>
<dbReference type="Proteomes" id="UP001279660">
    <property type="component" value="Unassembled WGS sequence"/>
</dbReference>
<keyword evidence="13" id="KW-0969">Cilium</keyword>
<keyword evidence="7 11" id="KW-0472">Membrane</keyword>
<dbReference type="Gene3D" id="3.40.1550.10">
    <property type="entry name" value="CheC-like"/>
    <property type="match status" value="1"/>
</dbReference>
<protein>
    <recommendedName>
        <fullName evidence="2 10">Flagellar motor switch protein FliM</fullName>
    </recommendedName>
</protein>
<dbReference type="RefSeq" id="WP_010407186.1">
    <property type="nucleotide sequence ID" value="NZ_JAWXXV010000001.1"/>
</dbReference>
<comment type="subcellular location">
    <subcellularLocation>
        <location evidence="11">Cell inner membrane</location>
        <topology evidence="11">Peripheral membrane protein</topology>
    </subcellularLocation>
    <subcellularLocation>
        <location evidence="11">Bacterial flagellum basal body</location>
    </subcellularLocation>
</comment>
<organism evidence="13 14">
    <name type="scientific">Sphingomonas echinoides</name>
    <dbReference type="NCBI Taxonomy" id="59803"/>
    <lineage>
        <taxon>Bacteria</taxon>
        <taxon>Pseudomonadati</taxon>
        <taxon>Pseudomonadota</taxon>
        <taxon>Alphaproteobacteria</taxon>
        <taxon>Sphingomonadales</taxon>
        <taxon>Sphingomonadaceae</taxon>
        <taxon>Sphingomonas</taxon>
    </lineage>
</organism>
<keyword evidence="3 11" id="KW-1003">Cell membrane</keyword>
<dbReference type="PIRSF" id="PIRSF002888">
    <property type="entry name" value="FliM"/>
    <property type="match status" value="1"/>
</dbReference>
<accession>A0ABU4PQ01</accession>
<dbReference type="NCBIfam" id="TIGR01397">
    <property type="entry name" value="fliM_switch"/>
    <property type="match status" value="1"/>
</dbReference>
<evidence type="ECO:0000313" key="13">
    <source>
        <dbReference type="EMBL" id="MDX5985892.1"/>
    </source>
</evidence>
<comment type="caution">
    <text evidence="13">The sequence shown here is derived from an EMBL/GenBank/DDBJ whole genome shotgun (WGS) entry which is preliminary data.</text>
</comment>
<evidence type="ECO:0000256" key="2">
    <source>
        <dbReference type="ARBA" id="ARBA00021898"/>
    </source>
</evidence>
<evidence type="ECO:0000256" key="3">
    <source>
        <dbReference type="ARBA" id="ARBA00022475"/>
    </source>
</evidence>
<gene>
    <name evidence="13" type="primary">fliM</name>
    <name evidence="13" type="ORF">SIL82_16680</name>
</gene>
<keyword evidence="13" id="KW-0282">Flagellum</keyword>
<dbReference type="CDD" id="cd17908">
    <property type="entry name" value="FliM"/>
    <property type="match status" value="1"/>
</dbReference>
<evidence type="ECO:0000256" key="8">
    <source>
        <dbReference type="ARBA" id="ARBA00023143"/>
    </source>
</evidence>
<dbReference type="PANTHER" id="PTHR30034">
    <property type="entry name" value="FLAGELLAR MOTOR SWITCH PROTEIN FLIM"/>
    <property type="match status" value="1"/>
</dbReference>
<proteinExistence type="inferred from homology"/>
<keyword evidence="13" id="KW-0966">Cell projection</keyword>
<keyword evidence="5 11" id="KW-0997">Cell inner membrane</keyword>
<keyword evidence="8 11" id="KW-0975">Bacterial flagellum</keyword>
<evidence type="ECO:0000256" key="10">
    <source>
        <dbReference type="NCBIfam" id="TIGR01397"/>
    </source>
</evidence>
<dbReference type="SUPFAM" id="SSF101801">
    <property type="entry name" value="Surface presentation of antigens (SPOA)"/>
    <property type="match status" value="1"/>
</dbReference>
<evidence type="ECO:0000256" key="1">
    <source>
        <dbReference type="ARBA" id="ARBA00011049"/>
    </source>
</evidence>
<dbReference type="PRINTS" id="PR00955">
    <property type="entry name" value="FLGMOTORFLIM"/>
</dbReference>
<keyword evidence="4 11" id="KW-0145">Chemotaxis</keyword>
<dbReference type="Gene3D" id="2.30.330.10">
    <property type="entry name" value="SpoA-like"/>
    <property type="match status" value="1"/>
</dbReference>
<evidence type="ECO:0000313" key="14">
    <source>
        <dbReference type="Proteomes" id="UP001279660"/>
    </source>
</evidence>
<dbReference type="InterPro" id="IPR001689">
    <property type="entry name" value="Flag_FliM"/>
</dbReference>
<feature type="domain" description="Flagellar motor switch protein FliN-like C-terminal" evidence="12">
    <location>
        <begin position="263"/>
        <end position="330"/>
    </location>
</feature>
<evidence type="ECO:0000256" key="11">
    <source>
        <dbReference type="PIRNR" id="PIRNR002888"/>
    </source>
</evidence>
<reference evidence="13 14" key="1">
    <citation type="submission" date="2023-11" db="EMBL/GenBank/DDBJ databases">
        <title>MicrobeMod: A computational toolkit for identifying prokaryotic methylation and restriction-modification with nanopore sequencing.</title>
        <authorList>
            <person name="Crits-Christoph A."/>
            <person name="Kang S.C."/>
            <person name="Lee H."/>
            <person name="Ostrov N."/>
        </authorList>
    </citation>
    <scope>NUCLEOTIDE SEQUENCE [LARGE SCALE GENOMIC DNA]</scope>
    <source>
        <strain evidence="13 14">ATCC 14820</strain>
    </source>
</reference>
<dbReference type="InterPro" id="IPR028976">
    <property type="entry name" value="CheC-like_sf"/>
</dbReference>
<dbReference type="EMBL" id="JAWXXV010000001">
    <property type="protein sequence ID" value="MDX5985892.1"/>
    <property type="molecule type" value="Genomic_DNA"/>
</dbReference>
<dbReference type="InterPro" id="IPR001543">
    <property type="entry name" value="FliN-like_C"/>
</dbReference>
<evidence type="ECO:0000256" key="4">
    <source>
        <dbReference type="ARBA" id="ARBA00022500"/>
    </source>
</evidence>